<keyword evidence="1" id="KW-1185">Reference proteome</keyword>
<dbReference type="InterPro" id="IPR000719">
    <property type="entry name" value="Prot_kinase_dom"/>
</dbReference>
<dbReference type="InterPro" id="IPR011009">
    <property type="entry name" value="Kinase-like_dom_sf"/>
</dbReference>
<dbReference type="GO" id="GO:0005524">
    <property type="term" value="F:ATP binding"/>
    <property type="evidence" value="ECO:0007669"/>
    <property type="project" value="InterPro"/>
</dbReference>
<protein>
    <submittedName>
        <fullName evidence="2">Protein kinase domain-containing protein</fullName>
    </submittedName>
</protein>
<dbReference type="Gene3D" id="3.30.200.20">
    <property type="entry name" value="Phosphorylase Kinase, domain 1"/>
    <property type="match status" value="1"/>
</dbReference>
<dbReference type="GO" id="GO:0005634">
    <property type="term" value="C:nucleus"/>
    <property type="evidence" value="ECO:0007669"/>
    <property type="project" value="TreeGrafter"/>
</dbReference>
<accession>A0A183W3K9</accession>
<dbReference type="AlphaFoldDB" id="A0A183W3K9"/>
<dbReference type="PROSITE" id="PS50011">
    <property type="entry name" value="PROTEIN_KINASE_DOM"/>
    <property type="match status" value="1"/>
</dbReference>
<evidence type="ECO:0000313" key="2">
    <source>
        <dbReference type="WBParaSite" id="TREG1_75200.1"/>
    </source>
</evidence>
<dbReference type="GO" id="GO:0044773">
    <property type="term" value="P:mitotic DNA damage checkpoint signaling"/>
    <property type="evidence" value="ECO:0007669"/>
    <property type="project" value="TreeGrafter"/>
</dbReference>
<name>A0A183W3K9_TRIRE</name>
<proteinExistence type="predicted"/>
<evidence type="ECO:0000313" key="1">
    <source>
        <dbReference type="Proteomes" id="UP000050795"/>
    </source>
</evidence>
<dbReference type="GO" id="GO:0005737">
    <property type="term" value="C:cytoplasm"/>
    <property type="evidence" value="ECO:0007669"/>
    <property type="project" value="TreeGrafter"/>
</dbReference>
<dbReference type="OrthoDB" id="193931at2759"/>
<dbReference type="WBParaSite" id="TREG1_75200.1">
    <property type="protein sequence ID" value="TREG1_75200.1"/>
    <property type="gene ID" value="TREG1_75200"/>
</dbReference>
<reference evidence="1" key="1">
    <citation type="submission" date="2022-06" db="EMBL/GenBank/DDBJ databases">
        <authorList>
            <person name="Berger JAMES D."/>
            <person name="Berger JAMES D."/>
        </authorList>
    </citation>
    <scope>NUCLEOTIDE SEQUENCE [LARGE SCALE GENOMIC DNA]</scope>
</reference>
<dbReference type="PANTHER" id="PTHR44167">
    <property type="entry name" value="OVARIAN-SPECIFIC SERINE/THREONINE-PROTEIN KINASE LOK-RELATED"/>
    <property type="match status" value="1"/>
</dbReference>
<dbReference type="SUPFAM" id="SSF56112">
    <property type="entry name" value="Protein kinase-like (PK-like)"/>
    <property type="match status" value="1"/>
</dbReference>
<dbReference type="GO" id="GO:0004674">
    <property type="term" value="F:protein serine/threonine kinase activity"/>
    <property type="evidence" value="ECO:0007669"/>
    <property type="project" value="TreeGrafter"/>
</dbReference>
<dbReference type="InterPro" id="IPR008271">
    <property type="entry name" value="Ser/Thr_kinase_AS"/>
</dbReference>
<dbReference type="Gene3D" id="1.10.510.10">
    <property type="entry name" value="Transferase(Phosphotransferase) domain 1"/>
    <property type="match status" value="1"/>
</dbReference>
<dbReference type="Pfam" id="PF00069">
    <property type="entry name" value="Pkinase"/>
    <property type="match status" value="1"/>
</dbReference>
<dbReference type="PANTHER" id="PTHR44167:SF18">
    <property type="entry name" value="PROTEIN KINASE DOMAIN-CONTAINING PROTEIN"/>
    <property type="match status" value="1"/>
</dbReference>
<dbReference type="SMART" id="SM00220">
    <property type="entry name" value="S_TKc"/>
    <property type="match status" value="1"/>
</dbReference>
<dbReference type="PROSITE" id="PS00108">
    <property type="entry name" value="PROTEIN_KINASE_ST"/>
    <property type="match status" value="1"/>
</dbReference>
<reference evidence="2" key="2">
    <citation type="submission" date="2023-11" db="UniProtKB">
        <authorList>
            <consortium name="WormBaseParasite"/>
        </authorList>
    </citation>
    <scope>IDENTIFICATION</scope>
</reference>
<sequence length="330" mass="38057">MESLFKTVQKIDENSTTAVYRAVRNENQEKVILKVFNKQTMTPDLLTFRLDDKTGNDVAVPNELVYLERLQHIHNCVRMIEFINDEENDKWVIVLEDLEAHGYENLAHQLSRSHSVLDERTVAWILRELILTIMEIHKCNIVHCDLKPDNIFFDKRNFRLKLIDFNLASEIKPTNKKVGPPGCTPDYAPPEVLIKRQPWTPAAEVWSIGCTAFVLLCRRFPFKNPWMCDSSIPDYPQSTHRSQLDVHTSLYYSSNIHEKFGSRASKLDSNSVILSNKAKDFLLICLCRSPHRRASIDALLKHPFLAKINRIHDEHPSSVPPTASRTIMVS</sequence>
<organism evidence="1 2">
    <name type="scientific">Trichobilharzia regenti</name>
    <name type="common">Nasal bird schistosome</name>
    <dbReference type="NCBI Taxonomy" id="157069"/>
    <lineage>
        <taxon>Eukaryota</taxon>
        <taxon>Metazoa</taxon>
        <taxon>Spiralia</taxon>
        <taxon>Lophotrochozoa</taxon>
        <taxon>Platyhelminthes</taxon>
        <taxon>Trematoda</taxon>
        <taxon>Digenea</taxon>
        <taxon>Strigeidida</taxon>
        <taxon>Schistosomatoidea</taxon>
        <taxon>Schistosomatidae</taxon>
        <taxon>Trichobilharzia</taxon>
    </lineage>
</organism>
<dbReference type="Proteomes" id="UP000050795">
    <property type="component" value="Unassembled WGS sequence"/>
</dbReference>